<dbReference type="PANTHER" id="PTHR13037">
    <property type="entry name" value="FORMIN"/>
    <property type="match status" value="1"/>
</dbReference>
<feature type="region of interest" description="Disordered" evidence="2">
    <location>
        <begin position="788"/>
        <end position="1096"/>
    </location>
</feature>
<dbReference type="InterPro" id="IPR000904">
    <property type="entry name" value="Sec7_dom"/>
</dbReference>
<feature type="compositionally biased region" description="Polar residues" evidence="2">
    <location>
        <begin position="593"/>
        <end position="623"/>
    </location>
</feature>
<dbReference type="EMBL" id="JACETU010000005">
    <property type="protein sequence ID" value="KAF7428597.1"/>
    <property type="molecule type" value="Genomic_DNA"/>
</dbReference>
<dbReference type="SUPFAM" id="SSF50729">
    <property type="entry name" value="PH domain-like"/>
    <property type="match status" value="1"/>
</dbReference>
<dbReference type="GeneID" id="59377642"/>
<feature type="compositionally biased region" description="Basic and acidic residues" evidence="2">
    <location>
        <begin position="644"/>
        <end position="670"/>
    </location>
</feature>
<protein>
    <recommendedName>
        <fullName evidence="3">SEC7 domain-containing protein</fullName>
    </recommendedName>
</protein>
<accession>A0A8H7DRX2</accession>
<evidence type="ECO:0000259" key="3">
    <source>
        <dbReference type="PROSITE" id="PS50190"/>
    </source>
</evidence>
<feature type="compositionally biased region" description="Low complexity" evidence="2">
    <location>
        <begin position="442"/>
        <end position="457"/>
    </location>
</feature>
<feature type="compositionally biased region" description="Low complexity" evidence="2">
    <location>
        <begin position="1051"/>
        <end position="1076"/>
    </location>
</feature>
<feature type="compositionally biased region" description="Low complexity" evidence="2">
    <location>
        <begin position="671"/>
        <end position="681"/>
    </location>
</feature>
<name>A0A8H7DRX2_PLEOS</name>
<feature type="compositionally biased region" description="Pro residues" evidence="2">
    <location>
        <begin position="974"/>
        <end position="983"/>
    </location>
</feature>
<dbReference type="OrthoDB" id="430364at2759"/>
<feature type="compositionally biased region" description="Pro residues" evidence="2">
    <location>
        <begin position="369"/>
        <end position="379"/>
    </location>
</feature>
<feature type="domain" description="SEC7" evidence="3">
    <location>
        <begin position="1210"/>
        <end position="1402"/>
    </location>
</feature>
<feature type="region of interest" description="Disordered" evidence="2">
    <location>
        <begin position="1553"/>
        <end position="1572"/>
    </location>
</feature>
<feature type="compositionally biased region" description="Polar residues" evidence="2">
    <location>
        <begin position="825"/>
        <end position="837"/>
    </location>
</feature>
<feature type="compositionally biased region" description="Polar residues" evidence="2">
    <location>
        <begin position="913"/>
        <end position="927"/>
    </location>
</feature>
<dbReference type="SMART" id="SM00222">
    <property type="entry name" value="Sec7"/>
    <property type="match status" value="1"/>
</dbReference>
<dbReference type="Proteomes" id="UP000623687">
    <property type="component" value="Unassembled WGS sequence"/>
</dbReference>
<gene>
    <name evidence="4" type="ORF">PC9H_007824</name>
</gene>
<dbReference type="VEuPathDB" id="FungiDB:PC9H_007824"/>
<dbReference type="GO" id="GO:0032012">
    <property type="term" value="P:regulation of ARF protein signal transduction"/>
    <property type="evidence" value="ECO:0007669"/>
    <property type="project" value="InterPro"/>
</dbReference>
<feature type="compositionally biased region" description="Basic and acidic residues" evidence="2">
    <location>
        <begin position="129"/>
        <end position="139"/>
    </location>
</feature>
<dbReference type="InterPro" id="IPR035999">
    <property type="entry name" value="Sec7_dom_sf"/>
</dbReference>
<feature type="compositionally biased region" description="Polar residues" evidence="2">
    <location>
        <begin position="472"/>
        <end position="484"/>
    </location>
</feature>
<feature type="compositionally biased region" description="Polar residues" evidence="2">
    <location>
        <begin position="327"/>
        <end position="344"/>
    </location>
</feature>
<feature type="compositionally biased region" description="Basic residues" evidence="2">
    <location>
        <begin position="116"/>
        <end position="128"/>
    </location>
</feature>
<keyword evidence="1" id="KW-0945">Host-virus interaction</keyword>
<feature type="compositionally biased region" description="Acidic residues" evidence="2">
    <location>
        <begin position="531"/>
        <end position="549"/>
    </location>
</feature>
<feature type="compositionally biased region" description="Low complexity" evidence="2">
    <location>
        <begin position="838"/>
        <end position="849"/>
    </location>
</feature>
<proteinExistence type="predicted"/>
<feature type="compositionally biased region" description="Pro residues" evidence="2">
    <location>
        <begin position="1035"/>
        <end position="1050"/>
    </location>
</feature>
<dbReference type="Pfam" id="PF01369">
    <property type="entry name" value="Sec7"/>
    <property type="match status" value="1"/>
</dbReference>
<dbReference type="InterPro" id="IPR023394">
    <property type="entry name" value="Sec7_C_sf"/>
</dbReference>
<feature type="region of interest" description="Disordered" evidence="2">
    <location>
        <begin position="23"/>
        <end position="209"/>
    </location>
</feature>
<dbReference type="SUPFAM" id="SSF48425">
    <property type="entry name" value="Sec7 domain"/>
    <property type="match status" value="1"/>
</dbReference>
<dbReference type="Gene3D" id="1.10.1000.11">
    <property type="entry name" value="Arf Nucleotide-binding Site Opener,domain 2"/>
    <property type="match status" value="1"/>
</dbReference>
<evidence type="ECO:0000256" key="1">
    <source>
        <dbReference type="ARBA" id="ARBA00022581"/>
    </source>
</evidence>
<comment type="caution">
    <text evidence="4">The sequence shown here is derived from an EMBL/GenBank/DDBJ whole genome shotgun (WGS) entry which is preliminary data.</text>
</comment>
<feature type="compositionally biased region" description="Polar residues" evidence="2">
    <location>
        <begin position="632"/>
        <end position="642"/>
    </location>
</feature>
<feature type="region of interest" description="Disordered" evidence="2">
    <location>
        <begin position="237"/>
        <end position="275"/>
    </location>
</feature>
<feature type="compositionally biased region" description="Low complexity" evidence="2">
    <location>
        <begin position="729"/>
        <end position="751"/>
    </location>
</feature>
<feature type="compositionally biased region" description="Polar residues" evidence="2">
    <location>
        <begin position="700"/>
        <end position="713"/>
    </location>
</feature>
<sequence>MAENEQTSAAEQRAFAVARLKRAASLPRMKDGRRPPMHTEAVSEGEKVANGDVPTEVAEALTSNVKEEVKTEERAPSREEVQVDAEVDAEVEPVEAARNGAHYHGDDRHTPEPAPKTKRRSRSRSRSRGSRDFKGKARNIETPTPIPGDSSQDESLPMVYPQMMLPVTIPPFHSPTPSRIAELQRSGFLRSPTPTSPEPGAFYSRTASPTPLLPTLEALQKGMLSRSNSAVVGRRMAMHKLTGGKDSYDPSPSPTPPLNGAKLGRNNTVSGGERTAARQLMLSRLGGRFNKDTDLDTQASAGEDIVRAPTPKRRRRRSRRQSASASNTGISDSEHVSTPNTPIKSETPLLPSLDDVAALRALSTTPSHALPPPTPPEPVPMTVNLNEQYDPPERPDPKRRRSVLVEEEEEEDRVPNQILHNGMPGTPQRSFAALMQSRQPHSSDAPSNASSDSAPASAVGVPVFLSAAFRTPSRQDTFPSSPFTTPLRERLGDDDEEQVLYQAARPLLDDTFDREISWIADPVPEIRMPVDDVDDDDDMADDEPYEEPSESNRSSVGFVHDESYPDDHDQSRASSSKSVIIESEVSPDPQFTVPASPSSVAEYSQTQSLVIASDDSAQLSPRSYPTRLSVASRIQSDRSPINSEFHEWDDRSGGEGLPRRNGEQLWEKVKGAFSRSGSSAGRRSRTNSIVNRDRREPGDSSFNRESGASLTSSKTDRGDSNVRTSLMQSPSASASIVSLSPHLGSRGAASPALASSADLMKYQHEKLFPFPGIIKLEEQRIRAKGLLSASSPDLNGQEEEQPPLSGSFTASAGSPVAARDRKLSHQASDTRLLSKYNSPPISATPSSSSQHEKSPNLSPNSPQSTIGGNGAKHSLPMTLTGVKQWLSKNKNIFSTQSSPSSTPTISPPIFQSGTFPASPSPNANKKPSLSDLLRIRKESDLGADWEEIGNEKSRTPTTAPGSAVSQQSPVLITPQPPQPPQTPVSPTKPLAPVRGESTDTEKTPKARKVMPASDSEPDFSSPYPSWTTTSTFQPLPEPPAPSSPPEPPSSTTPDPTSSLSDYPAATTSTSSSASSSQSRESHFTEQRPPPVESQGHVVLERLEENLARGSRSPMWASAVDDPARKLVLSSPVLQVVNPNTVKDRFLFLFTDILVIAKPVTPDHDSFIDSYKPSPSDRKFVVKSVVQLRQLRFCDDRIEHQSKANYTVPPRNPLIRTFVHQFSKDPDHAISTLFAKTGTRDDPTVLGQLLFKTLDLDRTRLGDYLSRRTSKLVLKSFINSFGFAGMRIDKALRAFLLSINIPSRGPLDHKSMDYLLDSFASRWYEAHAGGIAYDKDLAIRLVRALVQLNELLHEGISQVNGPTRYPRRNITRRDFIEAFRRYDVRYLVTDEVLEEAYNSIKDERLCQARNSASSPPDIFIMVKRPLPTRLTYKVQSEPIILRIPQSDPHLTIHLYGQNLTFDPPTLNFGKSSEVSFRIMGTSLGPKTLIMVRAGPNANLYSGLPLSHSLEVERAFMRNTFQIAFLNHNNCKRRYMFSVDDPLIRHQWAVSLKRQIDSSTNSTNSASNGGRPGPSKFYRAAEHLAFRILQETLLGSDAFSSRLSSKLLDKPSRMSPSPSPSPGRFLVDQRNPTNGSRAAAHIRSKSRSQLYRQGAGRNELDLANSTGSAYEKDSSAEEQYTRVNGPLWSNQELELQCQQNSSIALVLSFLQVGAPDLGKDVLS</sequence>
<feature type="compositionally biased region" description="Polar residues" evidence="2">
    <location>
        <begin position="855"/>
        <end position="866"/>
    </location>
</feature>
<feature type="compositionally biased region" description="Low complexity" evidence="2">
    <location>
        <begin position="1556"/>
        <end position="1566"/>
    </location>
</feature>
<keyword evidence="5" id="KW-1185">Reference proteome</keyword>
<evidence type="ECO:0000313" key="4">
    <source>
        <dbReference type="EMBL" id="KAF7428597.1"/>
    </source>
</evidence>
<feature type="region of interest" description="Disordered" evidence="2">
    <location>
        <begin position="289"/>
        <end position="457"/>
    </location>
</feature>
<dbReference type="RefSeq" id="XP_036630969.1">
    <property type="nucleotide sequence ID" value="XM_036777349.1"/>
</dbReference>
<feature type="compositionally biased region" description="Low complexity" evidence="2">
    <location>
        <begin position="574"/>
        <end position="586"/>
    </location>
</feature>
<organism evidence="4 5">
    <name type="scientific">Pleurotus ostreatus</name>
    <name type="common">Oyster mushroom</name>
    <name type="synonym">White-rot fungus</name>
    <dbReference type="NCBI Taxonomy" id="5322"/>
    <lineage>
        <taxon>Eukaryota</taxon>
        <taxon>Fungi</taxon>
        <taxon>Dikarya</taxon>
        <taxon>Basidiomycota</taxon>
        <taxon>Agaricomycotina</taxon>
        <taxon>Agaricomycetes</taxon>
        <taxon>Agaricomycetidae</taxon>
        <taxon>Agaricales</taxon>
        <taxon>Pleurotineae</taxon>
        <taxon>Pleurotaceae</taxon>
        <taxon>Pleurotus</taxon>
    </lineage>
</organism>
<feature type="compositionally biased region" description="Low complexity" evidence="2">
    <location>
        <begin position="1020"/>
        <end position="1031"/>
    </location>
</feature>
<feature type="compositionally biased region" description="Basic and acidic residues" evidence="2">
    <location>
        <begin position="65"/>
        <end position="81"/>
    </location>
</feature>
<feature type="compositionally biased region" description="Basic and acidic residues" evidence="2">
    <location>
        <begin position="559"/>
        <end position="571"/>
    </location>
</feature>
<evidence type="ECO:0000313" key="5">
    <source>
        <dbReference type="Proteomes" id="UP000623687"/>
    </source>
</evidence>
<feature type="region of interest" description="Disordered" evidence="2">
    <location>
        <begin position="1603"/>
        <end position="1656"/>
    </location>
</feature>
<dbReference type="Gene3D" id="1.10.220.20">
    <property type="match status" value="1"/>
</dbReference>
<feature type="region of interest" description="Disordered" evidence="2">
    <location>
        <begin position="519"/>
        <end position="751"/>
    </location>
</feature>
<dbReference type="PROSITE" id="PS50190">
    <property type="entry name" value="SEC7"/>
    <property type="match status" value="1"/>
</dbReference>
<feature type="compositionally biased region" description="Low complexity" evidence="2">
    <location>
        <begin position="892"/>
        <end position="912"/>
    </location>
</feature>
<evidence type="ECO:0000256" key="2">
    <source>
        <dbReference type="SAM" id="MobiDB-lite"/>
    </source>
</evidence>
<feature type="compositionally biased region" description="Polar residues" evidence="2">
    <location>
        <begin position="955"/>
        <end position="970"/>
    </location>
</feature>
<dbReference type="PANTHER" id="PTHR13037:SF24">
    <property type="entry name" value="POLYCOMB PROTEIN PCL-RELATED"/>
    <property type="match status" value="1"/>
</dbReference>
<feature type="compositionally biased region" description="Acidic residues" evidence="2">
    <location>
        <begin position="82"/>
        <end position="93"/>
    </location>
</feature>
<feature type="region of interest" description="Disordered" evidence="2">
    <location>
        <begin position="470"/>
        <end position="498"/>
    </location>
</feature>
<reference evidence="4" key="1">
    <citation type="submission" date="2019-07" db="EMBL/GenBank/DDBJ databases">
        <authorList>
            <person name="Palmer J.M."/>
        </authorList>
    </citation>
    <scope>NUCLEOTIDE SEQUENCE</scope>
    <source>
        <strain evidence="4">PC9</strain>
    </source>
</reference>
<feature type="compositionally biased region" description="Basic residues" evidence="2">
    <location>
        <begin position="310"/>
        <end position="320"/>
    </location>
</feature>
<dbReference type="GO" id="GO:0005085">
    <property type="term" value="F:guanyl-nucleotide exchange factor activity"/>
    <property type="evidence" value="ECO:0007669"/>
    <property type="project" value="InterPro"/>
</dbReference>